<dbReference type="FunFam" id="3.30.230.70:FF:000002">
    <property type="entry name" value="Polyribonucleotide nucleotidyltransferase"/>
    <property type="match status" value="1"/>
</dbReference>
<dbReference type="Pfam" id="PF01138">
    <property type="entry name" value="RNase_PH"/>
    <property type="match status" value="2"/>
</dbReference>
<proteinExistence type="predicted"/>
<keyword evidence="7 9" id="KW-0694">RNA-binding</keyword>
<comment type="caution">
    <text evidence="11">The sequence shown here is derived from an EMBL/GenBank/DDBJ whole genome shotgun (WGS) entry which is preliminary data.</text>
</comment>
<dbReference type="CDD" id="cd02393">
    <property type="entry name" value="KH-I_PNPase"/>
    <property type="match status" value="1"/>
</dbReference>
<dbReference type="Pfam" id="PF03726">
    <property type="entry name" value="PNPase"/>
    <property type="match status" value="1"/>
</dbReference>
<dbReference type="GO" id="GO:0006396">
    <property type="term" value="P:RNA processing"/>
    <property type="evidence" value="ECO:0007669"/>
    <property type="project" value="InterPro"/>
</dbReference>
<keyword evidence="4" id="KW-0548">Nucleotidyltransferase</keyword>
<dbReference type="EC" id="2.7.7.8" evidence="1 8"/>
<dbReference type="Pfam" id="PF00013">
    <property type="entry name" value="KH_1"/>
    <property type="match status" value="1"/>
</dbReference>
<organism evidence="11 12">
    <name type="scientific">Candidatus Collierbacteria bacterium RIFOXYB1_FULL_49_13</name>
    <dbReference type="NCBI Taxonomy" id="1817728"/>
    <lineage>
        <taxon>Bacteria</taxon>
        <taxon>Candidatus Collieribacteriota</taxon>
    </lineage>
</organism>
<dbReference type="NCBIfam" id="TIGR03591">
    <property type="entry name" value="polynuc_phos"/>
    <property type="match status" value="1"/>
</dbReference>
<dbReference type="InterPro" id="IPR036612">
    <property type="entry name" value="KH_dom_type_1_sf"/>
</dbReference>
<dbReference type="InterPro" id="IPR015847">
    <property type="entry name" value="ExoRNase_PH_dom2"/>
</dbReference>
<keyword evidence="5" id="KW-0479">Metal-binding</keyword>
<dbReference type="FunFam" id="3.30.1370.10:FF:000001">
    <property type="entry name" value="Polyribonucleotide nucleotidyltransferase"/>
    <property type="match status" value="1"/>
</dbReference>
<dbReference type="GO" id="GO:0000175">
    <property type="term" value="F:3'-5'-RNA exonuclease activity"/>
    <property type="evidence" value="ECO:0007669"/>
    <property type="project" value="TreeGrafter"/>
</dbReference>
<dbReference type="FunFam" id="3.30.230.70:FF:000001">
    <property type="entry name" value="Polyribonucleotide nucleotidyltransferase"/>
    <property type="match status" value="1"/>
</dbReference>
<dbReference type="PIRSF" id="PIRSF005499">
    <property type="entry name" value="PNPase"/>
    <property type="match status" value="1"/>
</dbReference>
<evidence type="ECO:0000256" key="2">
    <source>
        <dbReference type="ARBA" id="ARBA00022490"/>
    </source>
</evidence>
<evidence type="ECO:0000256" key="3">
    <source>
        <dbReference type="ARBA" id="ARBA00022679"/>
    </source>
</evidence>
<dbReference type="PANTHER" id="PTHR11252">
    <property type="entry name" value="POLYRIBONUCLEOTIDE NUCLEOTIDYLTRANSFERASE"/>
    <property type="match status" value="1"/>
</dbReference>
<dbReference type="PROSITE" id="PS50084">
    <property type="entry name" value="KH_TYPE_1"/>
    <property type="match status" value="1"/>
</dbReference>
<dbReference type="InterPro" id="IPR004087">
    <property type="entry name" value="KH_dom"/>
</dbReference>
<keyword evidence="2" id="KW-0963">Cytoplasm</keyword>
<dbReference type="Proteomes" id="UP000176682">
    <property type="component" value="Unassembled WGS sequence"/>
</dbReference>
<dbReference type="SUPFAM" id="SSF55666">
    <property type="entry name" value="Ribonuclease PH domain 2-like"/>
    <property type="match status" value="2"/>
</dbReference>
<dbReference type="InterPro" id="IPR004088">
    <property type="entry name" value="KH_dom_type_1"/>
</dbReference>
<dbReference type="Gene3D" id="3.30.1370.10">
    <property type="entry name" value="K Homology domain, type 1"/>
    <property type="match status" value="1"/>
</dbReference>
<dbReference type="SMART" id="SM00322">
    <property type="entry name" value="KH"/>
    <property type="match status" value="1"/>
</dbReference>
<evidence type="ECO:0000259" key="10">
    <source>
        <dbReference type="SMART" id="SM00322"/>
    </source>
</evidence>
<name>A0A1F5FKN7_9BACT</name>
<gene>
    <name evidence="11" type="ORF">A2368_03665</name>
</gene>
<feature type="domain" description="K Homology" evidence="10">
    <location>
        <begin position="547"/>
        <end position="612"/>
    </location>
</feature>
<dbReference type="InterPro" id="IPR036345">
    <property type="entry name" value="ExoRNase_PH_dom2_sf"/>
</dbReference>
<evidence type="ECO:0000256" key="9">
    <source>
        <dbReference type="PROSITE-ProRule" id="PRU00117"/>
    </source>
</evidence>
<dbReference type="CDD" id="cd11364">
    <property type="entry name" value="RNase_PH_PNPase_2"/>
    <property type="match status" value="1"/>
</dbReference>
<dbReference type="InterPro" id="IPR015848">
    <property type="entry name" value="PNPase_PH_RNA-bd_bac/org-type"/>
</dbReference>
<reference evidence="11 12" key="1">
    <citation type="journal article" date="2016" name="Nat. Commun.">
        <title>Thousands of microbial genomes shed light on interconnected biogeochemical processes in an aquifer system.</title>
        <authorList>
            <person name="Anantharaman K."/>
            <person name="Brown C.T."/>
            <person name="Hug L.A."/>
            <person name="Sharon I."/>
            <person name="Castelle C.J."/>
            <person name="Probst A.J."/>
            <person name="Thomas B.C."/>
            <person name="Singh A."/>
            <person name="Wilkins M.J."/>
            <person name="Karaoz U."/>
            <person name="Brodie E.L."/>
            <person name="Williams K.H."/>
            <person name="Hubbard S.S."/>
            <person name="Banfield J.F."/>
        </authorList>
    </citation>
    <scope>NUCLEOTIDE SEQUENCE [LARGE SCALE GENOMIC DNA]</scope>
</reference>
<dbReference type="InterPro" id="IPR020568">
    <property type="entry name" value="Ribosomal_Su5_D2-typ_SF"/>
</dbReference>
<dbReference type="Pfam" id="PF03725">
    <property type="entry name" value="RNase_PH_C"/>
    <property type="match status" value="1"/>
</dbReference>
<accession>A0A1F5FKN7</accession>
<evidence type="ECO:0000256" key="1">
    <source>
        <dbReference type="ARBA" id="ARBA00012416"/>
    </source>
</evidence>
<evidence type="ECO:0000256" key="8">
    <source>
        <dbReference type="NCBIfam" id="TIGR03591"/>
    </source>
</evidence>
<keyword evidence="6" id="KW-0460">Magnesium</keyword>
<sequence>MSSKKTVTFSLGGQEYILETGLLAVQASGAVTLRCGDTIVLATATRKVSANKLDYFPLMVEYREKLYAGGIIKSSRFVKREGRPSDDEILTSRLIDRSIRPLFSEDYRDEVQIMVTPLSIDGQHDPAILGCIAASAALSISEIPFEGPIACVRVGQVDGETIINPDVSVLAKSALDLVVSGTPEFICMVEAGAKEVDESAVLSGLTEAQKSFATITDAINDLSKQIGKDKLRLTSVPLDPAIIKLVEDHITDLDALVKDMSQREGAAGNQVITAIIEANPEVDATLIIAAVDHLVRNKVRSAILEKGVRPDGRTIEEVRPINIEIGLLPRTHGSAFFQRGLTHALSVLTLGSPGRELLIESMEGDSTKRYMHEYNMPPFASGETGRIGWPGRREIGHGALAEKALIPVIPSEDEFPYTIRVVTEIMSSNGSTSQASVCGSTLALMDAGVPIKKPVAGIAMGLITDGKDKFVTLTDIMGMEDHLGDMDFKVAGTADGITALQMDVKFKGITADLLGGALDQAKRGRMHILGKMLEAIAEPRKELSQYAPRIESVKIAVDKIGTVIGPGGKMIREIQTKTGAEIDIDDDGTVSISSPDAEAVAKAKAWVVSLTAEAEVGKIYTGKVARIE</sequence>
<dbReference type="EMBL" id="MFAM01000001">
    <property type="protein sequence ID" value="OGD80183.1"/>
    <property type="molecule type" value="Genomic_DNA"/>
</dbReference>
<evidence type="ECO:0000313" key="11">
    <source>
        <dbReference type="EMBL" id="OGD80183.1"/>
    </source>
</evidence>
<dbReference type="GO" id="GO:0003723">
    <property type="term" value="F:RNA binding"/>
    <property type="evidence" value="ECO:0007669"/>
    <property type="project" value="UniProtKB-UniRule"/>
</dbReference>
<dbReference type="GO" id="GO:0046872">
    <property type="term" value="F:metal ion binding"/>
    <property type="evidence" value="ECO:0007669"/>
    <property type="project" value="UniProtKB-KW"/>
</dbReference>
<dbReference type="SUPFAM" id="SSF54791">
    <property type="entry name" value="Eukaryotic type KH-domain (KH-domain type I)"/>
    <property type="match status" value="1"/>
</dbReference>
<dbReference type="GO" id="GO:0006402">
    <property type="term" value="P:mRNA catabolic process"/>
    <property type="evidence" value="ECO:0007669"/>
    <property type="project" value="UniProtKB-UniRule"/>
</dbReference>
<dbReference type="GO" id="GO:0004654">
    <property type="term" value="F:polyribonucleotide nucleotidyltransferase activity"/>
    <property type="evidence" value="ECO:0007669"/>
    <property type="project" value="UniProtKB-UniRule"/>
</dbReference>
<dbReference type="InterPro" id="IPR001247">
    <property type="entry name" value="ExoRNase_PH_dom1"/>
</dbReference>
<dbReference type="SUPFAM" id="SSF54211">
    <property type="entry name" value="Ribosomal protein S5 domain 2-like"/>
    <property type="match status" value="2"/>
</dbReference>
<evidence type="ECO:0000256" key="5">
    <source>
        <dbReference type="ARBA" id="ARBA00022723"/>
    </source>
</evidence>
<dbReference type="GO" id="GO:0005829">
    <property type="term" value="C:cytosol"/>
    <property type="evidence" value="ECO:0007669"/>
    <property type="project" value="TreeGrafter"/>
</dbReference>
<dbReference type="InterPro" id="IPR027408">
    <property type="entry name" value="PNPase/RNase_PH_dom_sf"/>
</dbReference>
<evidence type="ECO:0000256" key="4">
    <source>
        <dbReference type="ARBA" id="ARBA00022695"/>
    </source>
</evidence>
<dbReference type="Gene3D" id="3.30.230.70">
    <property type="entry name" value="GHMP Kinase, N-terminal domain"/>
    <property type="match status" value="2"/>
</dbReference>
<dbReference type="NCBIfam" id="NF008805">
    <property type="entry name" value="PRK11824.1"/>
    <property type="match status" value="1"/>
</dbReference>
<feature type="non-terminal residue" evidence="11">
    <location>
        <position position="628"/>
    </location>
</feature>
<evidence type="ECO:0000256" key="7">
    <source>
        <dbReference type="ARBA" id="ARBA00022884"/>
    </source>
</evidence>
<dbReference type="InterPro" id="IPR012162">
    <property type="entry name" value="PNPase"/>
</dbReference>
<evidence type="ECO:0000313" key="12">
    <source>
        <dbReference type="Proteomes" id="UP000176682"/>
    </source>
</evidence>
<evidence type="ECO:0000256" key="6">
    <source>
        <dbReference type="ARBA" id="ARBA00022842"/>
    </source>
</evidence>
<dbReference type="PANTHER" id="PTHR11252:SF0">
    <property type="entry name" value="POLYRIBONUCLEOTIDE NUCLEOTIDYLTRANSFERASE 1, MITOCHONDRIAL"/>
    <property type="match status" value="1"/>
</dbReference>
<protein>
    <recommendedName>
        <fullName evidence="1 8">Polyribonucleotide nucleotidyltransferase</fullName>
        <ecNumber evidence="1 8">2.7.7.8</ecNumber>
    </recommendedName>
</protein>
<keyword evidence="3 11" id="KW-0808">Transferase</keyword>
<dbReference type="AlphaFoldDB" id="A0A1F5FKN7"/>